<evidence type="ECO:0000256" key="5">
    <source>
        <dbReference type="ARBA" id="ARBA00022741"/>
    </source>
</evidence>
<dbReference type="OMA" id="CHIRPKE"/>
<feature type="transmembrane region" description="Helical" evidence="11">
    <location>
        <begin position="1271"/>
        <end position="1291"/>
    </location>
</feature>
<dbReference type="FunFam" id="3.40.50.300:FF:000838">
    <property type="entry name" value="ABC multidrug transporter (Eurofung)"/>
    <property type="match status" value="1"/>
</dbReference>
<keyword evidence="3 11" id="KW-0812">Transmembrane</keyword>
<dbReference type="InterPro" id="IPR003593">
    <property type="entry name" value="AAA+_ATPase"/>
</dbReference>
<feature type="transmembrane region" description="Helical" evidence="11">
    <location>
        <begin position="179"/>
        <end position="197"/>
    </location>
</feature>
<feature type="transmembrane region" description="Helical" evidence="11">
    <location>
        <begin position="557"/>
        <end position="579"/>
    </location>
</feature>
<evidence type="ECO:0000256" key="9">
    <source>
        <dbReference type="SAM" id="Coils"/>
    </source>
</evidence>
<feature type="transmembrane region" description="Helical" evidence="11">
    <location>
        <begin position="332"/>
        <end position="352"/>
    </location>
</feature>
<evidence type="ECO:0000256" key="10">
    <source>
        <dbReference type="SAM" id="MobiDB-lite"/>
    </source>
</evidence>
<evidence type="ECO:0008006" key="16">
    <source>
        <dbReference type="Google" id="ProtNLM"/>
    </source>
</evidence>
<dbReference type="FunFam" id="1.20.1560.10:FF:000013">
    <property type="entry name" value="ABC transporter C family member 2"/>
    <property type="match status" value="1"/>
</dbReference>
<dbReference type="InterPro" id="IPR036640">
    <property type="entry name" value="ABC1_TM_sf"/>
</dbReference>
<dbReference type="CDD" id="cd18604">
    <property type="entry name" value="ABC_6TM_VMR1_D2_like"/>
    <property type="match status" value="1"/>
</dbReference>
<evidence type="ECO:0000256" key="2">
    <source>
        <dbReference type="ARBA" id="ARBA00022448"/>
    </source>
</evidence>
<keyword evidence="15" id="KW-1185">Reference proteome</keyword>
<evidence type="ECO:0000256" key="7">
    <source>
        <dbReference type="ARBA" id="ARBA00022989"/>
    </source>
</evidence>
<evidence type="ECO:0000256" key="6">
    <source>
        <dbReference type="ARBA" id="ARBA00022840"/>
    </source>
</evidence>
<dbReference type="PANTHER" id="PTHR24223:SF356">
    <property type="entry name" value="ATP-BINDING CASSETTE TRANSPORTER ABC4"/>
    <property type="match status" value="1"/>
</dbReference>
<feature type="domain" description="ABC transporter" evidence="12">
    <location>
        <begin position="1363"/>
        <end position="1600"/>
    </location>
</feature>
<dbReference type="InterPro" id="IPR003439">
    <property type="entry name" value="ABC_transporter-like_ATP-bd"/>
</dbReference>
<keyword evidence="6" id="KW-0067">ATP-binding</keyword>
<feature type="transmembrane region" description="Helical" evidence="11">
    <location>
        <begin position="149"/>
        <end position="167"/>
    </location>
</feature>
<dbReference type="SUPFAM" id="SSF52540">
    <property type="entry name" value="P-loop containing nucleoside triphosphate hydrolases"/>
    <property type="match status" value="2"/>
</dbReference>
<evidence type="ECO:0000256" key="11">
    <source>
        <dbReference type="SAM" id="Phobius"/>
    </source>
</evidence>
<feature type="transmembrane region" description="Helical" evidence="11">
    <location>
        <begin position="643"/>
        <end position="663"/>
    </location>
</feature>
<dbReference type="Pfam" id="PF00005">
    <property type="entry name" value="ABC_tran"/>
    <property type="match status" value="2"/>
</dbReference>
<dbReference type="SMART" id="SM00382">
    <property type="entry name" value="AAA"/>
    <property type="match status" value="2"/>
</dbReference>
<dbReference type="Gene3D" id="1.20.1560.10">
    <property type="entry name" value="ABC transporter type 1, transmembrane domain"/>
    <property type="match status" value="3"/>
</dbReference>
<dbReference type="Proteomes" id="UP000218811">
    <property type="component" value="Unassembled WGS sequence"/>
</dbReference>
<reference evidence="14 15" key="1">
    <citation type="journal article" date="2012" name="Science">
        <title>The Paleozoic origin of enzymatic lignin decomposition reconstructed from 31 fungal genomes.</title>
        <authorList>
            <person name="Floudas D."/>
            <person name="Binder M."/>
            <person name="Riley R."/>
            <person name="Barry K."/>
            <person name="Blanchette R.A."/>
            <person name="Henrissat B."/>
            <person name="Martinez A.T."/>
            <person name="Otillar R."/>
            <person name="Spatafora J.W."/>
            <person name="Yadav J.S."/>
            <person name="Aerts A."/>
            <person name="Benoit I."/>
            <person name="Boyd A."/>
            <person name="Carlson A."/>
            <person name="Copeland A."/>
            <person name="Coutinho P.M."/>
            <person name="de Vries R.P."/>
            <person name="Ferreira P."/>
            <person name="Findley K."/>
            <person name="Foster B."/>
            <person name="Gaskell J."/>
            <person name="Glotzer D."/>
            <person name="Gorecki P."/>
            <person name="Heitman J."/>
            <person name="Hesse C."/>
            <person name="Hori C."/>
            <person name="Igarashi K."/>
            <person name="Jurgens J.A."/>
            <person name="Kallen N."/>
            <person name="Kersten P."/>
            <person name="Kohler A."/>
            <person name="Kuees U."/>
            <person name="Kumar T.K.A."/>
            <person name="Kuo A."/>
            <person name="LaButti K."/>
            <person name="Larrondo L.F."/>
            <person name="Lindquist E."/>
            <person name="Ling A."/>
            <person name="Lombard V."/>
            <person name="Lucas S."/>
            <person name="Lundell T."/>
            <person name="Martin R."/>
            <person name="McLaughlin D.J."/>
            <person name="Morgenstern I."/>
            <person name="Morin E."/>
            <person name="Murat C."/>
            <person name="Nagy L.G."/>
            <person name="Nolan M."/>
            <person name="Ohm R.A."/>
            <person name="Patyshakuliyeva A."/>
            <person name="Rokas A."/>
            <person name="Ruiz-Duenas F.J."/>
            <person name="Sabat G."/>
            <person name="Salamov A."/>
            <person name="Samejima M."/>
            <person name="Schmutz J."/>
            <person name="Slot J.C."/>
            <person name="St John F."/>
            <person name="Stenlid J."/>
            <person name="Sun H."/>
            <person name="Sun S."/>
            <person name="Syed K."/>
            <person name="Tsang A."/>
            <person name="Wiebenga A."/>
            <person name="Young D."/>
            <person name="Pisabarro A."/>
            <person name="Eastwood D.C."/>
            <person name="Martin F."/>
            <person name="Cullen D."/>
            <person name="Grigoriev I.V."/>
            <person name="Hibbett D.S."/>
        </authorList>
    </citation>
    <scope>NUCLEOTIDE SEQUENCE [LARGE SCALE GENOMIC DNA]</scope>
    <source>
        <strain evidence="14 15">MD-104</strain>
    </source>
</reference>
<keyword evidence="7 11" id="KW-1133">Transmembrane helix</keyword>
<dbReference type="STRING" id="742152.A0A2H3J1L7"/>
<dbReference type="PANTHER" id="PTHR24223">
    <property type="entry name" value="ATP-BINDING CASSETTE SUB-FAMILY C"/>
    <property type="match status" value="1"/>
</dbReference>
<feature type="domain" description="ABC transmembrane type-1" evidence="13">
    <location>
        <begin position="1050"/>
        <end position="1326"/>
    </location>
</feature>
<dbReference type="PROSITE" id="PS50929">
    <property type="entry name" value="ABC_TM1F"/>
    <property type="match status" value="2"/>
</dbReference>
<organism evidence="14 15">
    <name type="scientific">Wolfiporia cocos (strain MD-104)</name>
    <name type="common">Brown rot fungus</name>
    <dbReference type="NCBI Taxonomy" id="742152"/>
    <lineage>
        <taxon>Eukaryota</taxon>
        <taxon>Fungi</taxon>
        <taxon>Dikarya</taxon>
        <taxon>Basidiomycota</taxon>
        <taxon>Agaricomycotina</taxon>
        <taxon>Agaricomycetes</taxon>
        <taxon>Polyporales</taxon>
        <taxon>Phaeolaceae</taxon>
        <taxon>Wolfiporia</taxon>
    </lineage>
</organism>
<feature type="transmembrane region" description="Helical" evidence="11">
    <location>
        <begin position="1303"/>
        <end position="1322"/>
    </location>
</feature>
<keyword evidence="9" id="KW-0175">Coiled coil</keyword>
<proteinExistence type="predicted"/>
<dbReference type="OrthoDB" id="6500128at2759"/>
<feature type="domain" description="ABC transmembrane type-1" evidence="13">
    <location>
        <begin position="334"/>
        <end position="699"/>
    </location>
</feature>
<feature type="compositionally biased region" description="Basic and acidic residues" evidence="10">
    <location>
        <begin position="450"/>
        <end position="462"/>
    </location>
</feature>
<feature type="transmembrane region" description="Helical" evidence="11">
    <location>
        <begin position="217"/>
        <end position="237"/>
    </location>
</feature>
<accession>A0A2H3J1L7</accession>
<protein>
    <recommendedName>
        <fullName evidence="16">P-loop containing nucleoside triphosphate hydrolase protein</fullName>
    </recommendedName>
</protein>
<feature type="transmembrane region" description="Helical" evidence="11">
    <location>
        <begin position="105"/>
        <end position="129"/>
    </location>
</feature>
<feature type="transmembrane region" description="Helical" evidence="11">
    <location>
        <begin position="532"/>
        <end position="551"/>
    </location>
</feature>
<dbReference type="GO" id="GO:0140359">
    <property type="term" value="F:ABC-type transporter activity"/>
    <property type="evidence" value="ECO:0007669"/>
    <property type="project" value="InterPro"/>
</dbReference>
<dbReference type="Pfam" id="PF00664">
    <property type="entry name" value="ABC_membrane"/>
    <property type="match status" value="2"/>
</dbReference>
<evidence type="ECO:0000259" key="12">
    <source>
        <dbReference type="PROSITE" id="PS50893"/>
    </source>
</evidence>
<evidence type="ECO:0000259" key="13">
    <source>
        <dbReference type="PROSITE" id="PS50929"/>
    </source>
</evidence>
<dbReference type="GO" id="GO:0016020">
    <property type="term" value="C:membrane"/>
    <property type="evidence" value="ECO:0007669"/>
    <property type="project" value="UniProtKB-SubCell"/>
</dbReference>
<dbReference type="InterPro" id="IPR027417">
    <property type="entry name" value="P-loop_NTPase"/>
</dbReference>
<feature type="region of interest" description="Disordered" evidence="10">
    <location>
        <begin position="429"/>
        <end position="502"/>
    </location>
</feature>
<dbReference type="InterPro" id="IPR050173">
    <property type="entry name" value="ABC_transporter_C-like"/>
</dbReference>
<dbReference type="Gene3D" id="3.40.50.300">
    <property type="entry name" value="P-loop containing nucleotide triphosphate hydrolases"/>
    <property type="match status" value="2"/>
</dbReference>
<comment type="subcellular location">
    <subcellularLocation>
        <location evidence="1">Membrane</location>
        <topology evidence="1">Multi-pass membrane protein</topology>
    </subcellularLocation>
</comment>
<dbReference type="CDD" id="cd18596">
    <property type="entry name" value="ABC_6TM_VMR1_D1_like"/>
    <property type="match status" value="1"/>
</dbReference>
<dbReference type="PROSITE" id="PS50893">
    <property type="entry name" value="ABC_TRANSPORTER_2"/>
    <property type="match status" value="2"/>
</dbReference>
<feature type="transmembrane region" description="Helical" evidence="11">
    <location>
        <begin position="1091"/>
        <end position="1112"/>
    </location>
</feature>
<dbReference type="GO" id="GO:0005524">
    <property type="term" value="F:ATP binding"/>
    <property type="evidence" value="ECO:0007669"/>
    <property type="project" value="UniProtKB-KW"/>
</dbReference>
<feature type="coiled-coil region" evidence="9">
    <location>
        <begin position="982"/>
        <end position="1009"/>
    </location>
</feature>
<dbReference type="InterPro" id="IPR011527">
    <property type="entry name" value="ABC1_TM_dom"/>
</dbReference>
<feature type="transmembrane region" description="Helical" evidence="11">
    <location>
        <begin position="42"/>
        <end position="62"/>
    </location>
</feature>
<feature type="transmembrane region" description="Helical" evidence="11">
    <location>
        <begin position="1187"/>
        <end position="1206"/>
    </location>
</feature>
<feature type="compositionally biased region" description="Low complexity" evidence="10">
    <location>
        <begin position="463"/>
        <end position="488"/>
    </location>
</feature>
<keyword evidence="5" id="KW-0547">Nucleotide-binding</keyword>
<dbReference type="PROSITE" id="PS00211">
    <property type="entry name" value="ABC_TRANSPORTER_1"/>
    <property type="match status" value="1"/>
</dbReference>
<feature type="domain" description="ABC transporter" evidence="12">
    <location>
        <begin position="751"/>
        <end position="990"/>
    </location>
</feature>
<dbReference type="EMBL" id="KB467854">
    <property type="protein sequence ID" value="PCH35585.1"/>
    <property type="molecule type" value="Genomic_DNA"/>
</dbReference>
<dbReference type="SUPFAM" id="SSF90123">
    <property type="entry name" value="ABC transporter transmembrane region"/>
    <property type="match status" value="2"/>
</dbReference>
<evidence type="ECO:0000256" key="4">
    <source>
        <dbReference type="ARBA" id="ARBA00022737"/>
    </source>
</evidence>
<evidence type="ECO:0000256" key="8">
    <source>
        <dbReference type="ARBA" id="ARBA00023136"/>
    </source>
</evidence>
<dbReference type="GO" id="GO:0016887">
    <property type="term" value="F:ATP hydrolysis activity"/>
    <property type="evidence" value="ECO:0007669"/>
    <property type="project" value="InterPro"/>
</dbReference>
<gene>
    <name evidence="14" type="ORF">WOLCODRAFT_107550</name>
</gene>
<name>A0A2H3J1L7_WOLCO</name>
<evidence type="ECO:0000256" key="3">
    <source>
        <dbReference type="ARBA" id="ARBA00022692"/>
    </source>
</evidence>
<dbReference type="InterPro" id="IPR017871">
    <property type="entry name" value="ABC_transporter-like_CS"/>
</dbReference>
<keyword evidence="4" id="KW-0677">Repeat</keyword>
<evidence type="ECO:0000256" key="1">
    <source>
        <dbReference type="ARBA" id="ARBA00004141"/>
    </source>
</evidence>
<evidence type="ECO:0000313" key="15">
    <source>
        <dbReference type="Proteomes" id="UP000218811"/>
    </source>
</evidence>
<evidence type="ECO:0000313" key="14">
    <source>
        <dbReference type="EMBL" id="PCH35585.1"/>
    </source>
</evidence>
<feature type="transmembrane region" description="Helical" evidence="11">
    <location>
        <begin position="372"/>
        <end position="394"/>
    </location>
</feature>
<dbReference type="CDD" id="cd03244">
    <property type="entry name" value="ABCC_MRP_domain2"/>
    <property type="match status" value="1"/>
</dbReference>
<sequence>MEHNALSSTVPQAIFQLSHNYGVNASTSSLRNGNQSLLENNLIIPSDAAIVSVIVLAIQLVLQSKPVRKLYTKLANLETTSSYESTNDDSVTASSSKISRQVARLGGPVIFGFHVARFLSCLVLTALEAYTVQVYHQSKDDVHLLISEYWLHVALCLTFAYASLLALSSTLCGPSLNVIVVRHCNVVLIAALAIYSYRDVWPLATFTLSPMDGAEGALIWAKIGILAFASVVIPLSIPRRYVPFDPQDPWSSPPPEQTASLWSLMTFAWLDSTIYEAYRNPHLPLDKLPPLADYDSAQNLAKRSFRELDPFQTKRKGRHIFWGILKTFRSDFMFMAFTLVLRVISEFASPLGMRNLLRYIEKGGEDAIVRPWVWISWLVAGPFVGMIVFSGYIFTTLRLVVRLEAIITQLVFDHALRMRLKAEVDAPKATSGDETAIVTPETVPEGDDSQNPRRDGAIRDDASTATSSTADGSNSSKGKNKSSPGPSGRDSESAIGKGASAAQADTRSKNLVGRINNLVTSDLKTITDGKDFIALFVHLPLQVALCVWFLYTQLGWSAFVGLAVIILLFPIPGTIARHIRSVHAAKMKKTDARVQDVTETMTVIRMVKLFGWEGRLSQQLDGKRDEEISWIKKSKLWELLNNNLNHVIPLLTMIATFFTYGVIMRQELSASKVFSSMAVFEMFSMQLHMLFGLIPGMMRARVSLDRLNDFLNKTELLDEFAEKKDDTPLLLLETSVGNDAIGFRQAAFTWANEEDLPSTPGSMLRTFRLKVEEELQFKRGGVNLIVGPTGSGKTSMLMALLGEMHYIPSGPDSYVNLPRDRGVAYAAQESWVQNETIRDNILFGSAFDEERYNNVIYQCGLKRDLELFDAGDSTEVGERGITLSGGQQARVTLARAVYSTAEILLLDDVLAALDVHTAKWIVDKCLKGDLIRGRTVILVTHNVTMASPIAQFVVSLGTNGRVLSQGTLSNALEHDAKLAAEVADELAAIDRAEEEIDADNEDDKDKEKKPDGKLVVAEEIAVGHVGWPALKLYLASLGGKHSTLFWMSCLITILLSEFLDNTSVWFLGYWARQYEERPPFEVNALAYLSGYAAILITGVIYYSTSKIIFLFGKLRASRSIHQTLISSVLGTTLRWLDKTPTSRIITRCTQDIQAVDGNVGEYLGFLIDLTVTMAIKLIFIVVLSPVFLPAGILLAVAGGCIGQLYMKAQLSAKREQSNARAPVLGHFGAAFAGLVSIRAYGAQDAFRRESYVRINRYTRAARTYWNLNRWIGIRIEALAAVFCAALATYLVYGTSVSASNTGFSLNMAVSFSGMILWWVRIFNEFEVSGSSLERIQQYVQIEQESKPNESGVPPAYWPASGNLRVEKLSARYSEDGPQVLHEISFEARSGERVGIVGRTGSGKSSLTLALLRCMITEGKVYYDDIPTDSVNLDILRSQVTIIPQMPELLSGTLRQNLDPFGQYDDAVLNDSLRSAGLFSLQGETDEGRITLDSQIASGGGNLSVGQRQILALARAIVRQSKLLILDEATSAIDYATDAVIQTSLRRELDNGVTVLTIAHRLQTIMDSDKIMVLDAGRIVEFGPPGELLKNEKGLLRALVDESGDKASLIVMASGTGSST</sequence>
<keyword evidence="8 11" id="KW-0472">Membrane</keyword>
<keyword evidence="2" id="KW-0813">Transport</keyword>
<dbReference type="CDD" id="cd03250">
    <property type="entry name" value="ABCC_MRP_domain1"/>
    <property type="match status" value="1"/>
</dbReference>